<dbReference type="AlphaFoldDB" id="A0A6J5VH37"/>
<protein>
    <submittedName>
        <fullName evidence="1">Uncharacterized protein</fullName>
    </submittedName>
</protein>
<evidence type="ECO:0000313" key="4">
    <source>
        <dbReference type="Proteomes" id="UP000507245"/>
    </source>
</evidence>
<name>A0A6J5VH37_PRUAR</name>
<evidence type="ECO:0000313" key="1">
    <source>
        <dbReference type="EMBL" id="CAB4285218.1"/>
    </source>
</evidence>
<evidence type="ECO:0000313" key="3">
    <source>
        <dbReference type="Proteomes" id="UP000507222"/>
    </source>
</evidence>
<evidence type="ECO:0000313" key="2">
    <source>
        <dbReference type="EMBL" id="CAB4315516.1"/>
    </source>
</evidence>
<sequence length="75" mass="8531">MQGICRGLYMSLREGIIQYEVKLWLLYWGNVDVRSKETVMLSYINLLEQLICVSPTSCEGRCKKASNPVESKNGS</sequence>
<dbReference type="EMBL" id="CAEKKB010000006">
    <property type="protein sequence ID" value="CAB4315516.1"/>
    <property type="molecule type" value="Genomic_DNA"/>
</dbReference>
<dbReference type="Proteomes" id="UP000507222">
    <property type="component" value="Unassembled WGS sequence"/>
</dbReference>
<dbReference type="Proteomes" id="UP000507245">
    <property type="component" value="Unassembled WGS sequence"/>
</dbReference>
<dbReference type="EMBL" id="CAEKDK010000006">
    <property type="protein sequence ID" value="CAB4285218.1"/>
    <property type="molecule type" value="Genomic_DNA"/>
</dbReference>
<reference evidence="1 3" key="2">
    <citation type="submission" date="2020-05" db="EMBL/GenBank/DDBJ databases">
        <authorList>
            <person name="Campoy J."/>
            <person name="Schneeberger K."/>
            <person name="Spophaly S."/>
        </authorList>
    </citation>
    <scope>NUCLEOTIDE SEQUENCE [LARGE SCALE GENOMIC DNA]</scope>
    <source>
        <strain evidence="1">PruArmRojPasFocal</strain>
    </source>
</reference>
<organism evidence="1 3">
    <name type="scientific">Prunus armeniaca</name>
    <name type="common">Apricot</name>
    <name type="synonym">Armeniaca vulgaris</name>
    <dbReference type="NCBI Taxonomy" id="36596"/>
    <lineage>
        <taxon>Eukaryota</taxon>
        <taxon>Viridiplantae</taxon>
        <taxon>Streptophyta</taxon>
        <taxon>Embryophyta</taxon>
        <taxon>Tracheophyta</taxon>
        <taxon>Spermatophyta</taxon>
        <taxon>Magnoliopsida</taxon>
        <taxon>eudicotyledons</taxon>
        <taxon>Gunneridae</taxon>
        <taxon>Pentapetalae</taxon>
        <taxon>rosids</taxon>
        <taxon>fabids</taxon>
        <taxon>Rosales</taxon>
        <taxon>Rosaceae</taxon>
        <taxon>Amygdaloideae</taxon>
        <taxon>Amygdaleae</taxon>
        <taxon>Prunus</taxon>
    </lineage>
</organism>
<reference evidence="4" key="1">
    <citation type="journal article" date="2020" name="Genome Biol.">
        <title>Gamete binning: chromosome-level and haplotype-resolved genome assembly enabled by high-throughput single-cell sequencing of gamete genomes.</title>
        <authorList>
            <person name="Campoy J.A."/>
            <person name="Sun H."/>
            <person name="Goel M."/>
            <person name="Jiao W.-B."/>
            <person name="Folz-Donahue K."/>
            <person name="Wang N."/>
            <person name="Rubio M."/>
            <person name="Liu C."/>
            <person name="Kukat C."/>
            <person name="Ruiz D."/>
            <person name="Huettel B."/>
            <person name="Schneeberger K."/>
        </authorList>
    </citation>
    <scope>NUCLEOTIDE SEQUENCE [LARGE SCALE GENOMIC DNA]</scope>
    <source>
        <strain evidence="4">cv. Rojo Pasion</strain>
    </source>
</reference>
<accession>A0A6J5VH37</accession>
<proteinExistence type="predicted"/>
<gene>
    <name evidence="1" type="ORF">CURHAP_LOCUS40980</name>
    <name evidence="2" type="ORF">ORAREDHAP_LOCUS40242</name>
</gene>
<keyword evidence="4" id="KW-1185">Reference proteome</keyword>